<evidence type="ECO:0000313" key="1">
    <source>
        <dbReference type="EMBL" id="OAL10013.1"/>
    </source>
</evidence>
<dbReference type="STRING" id="432608.A6V39_03810"/>
<keyword evidence="2" id="KW-1185">Reference proteome</keyword>
<proteinExistence type="predicted"/>
<dbReference type="RefSeq" id="WP_187150399.1">
    <property type="nucleotide sequence ID" value="NZ_LWUJ01000012.1"/>
</dbReference>
<organism evidence="1 2">
    <name type="scientific">Candidatus Mycoplasma haematobovis</name>
    <dbReference type="NCBI Taxonomy" id="432608"/>
    <lineage>
        <taxon>Bacteria</taxon>
        <taxon>Bacillati</taxon>
        <taxon>Mycoplasmatota</taxon>
        <taxon>Mollicutes</taxon>
        <taxon>Mycoplasmataceae</taxon>
        <taxon>Mycoplasma</taxon>
    </lineage>
</organism>
<evidence type="ECO:0000313" key="2">
    <source>
        <dbReference type="Proteomes" id="UP000077623"/>
    </source>
</evidence>
<accession>A0A1A9QC27</accession>
<name>A0A1A9QC27_9MOLU</name>
<protein>
    <submittedName>
        <fullName evidence="1">Uncharacterized protein</fullName>
    </submittedName>
</protein>
<gene>
    <name evidence="1" type="ORF">A6V39_03810</name>
</gene>
<sequence length="196" mass="21790">MPISKVGKIAIATVSAGGVSGGVAYGYHEFTKVTFKDKLGKNLIKQDEAEKWKARVATLKADTSALSKSLKLVKDADDSTGDKVKEWCEDSLKNKFTSEDQGFKEVQKYCTYNIKDKVSGAIEISRWSNTTNNLKLKSPAPNTVLSKEMTRIKNELTKSVSPNENALRDWCKATYEKPFKDDKDPDYLDASVYCVA</sequence>
<reference evidence="2" key="1">
    <citation type="submission" date="2016-04" db="EMBL/GenBank/DDBJ databases">
        <authorList>
            <person name="Quiroz-Castaneda R.E."/>
            <person name="Martinez-Ocampo F."/>
        </authorList>
    </citation>
    <scope>NUCLEOTIDE SEQUENCE [LARGE SCALE GENOMIC DNA]</scope>
    <source>
        <strain evidence="2">INIFAP01</strain>
    </source>
</reference>
<dbReference type="AlphaFoldDB" id="A0A1A9QC27"/>
<comment type="caution">
    <text evidence="1">The sequence shown here is derived from an EMBL/GenBank/DDBJ whole genome shotgun (WGS) entry which is preliminary data.</text>
</comment>
<dbReference type="Proteomes" id="UP000077623">
    <property type="component" value="Unassembled WGS sequence"/>
</dbReference>
<dbReference type="EMBL" id="LWUJ01000012">
    <property type="protein sequence ID" value="OAL10013.1"/>
    <property type="molecule type" value="Genomic_DNA"/>
</dbReference>